<name>A0A840Y9G4_9PROT</name>
<sequence length="97" mass="10452">MKYKENDDATTTIAGRSMPFWCIVKGRLRMEVAVGMAMHRPAGPDSLSASGFRSQKEAAAGQHADTRLPRSVAALFILGMSLLCWGLIGMGLRALLS</sequence>
<evidence type="ECO:0000256" key="1">
    <source>
        <dbReference type="SAM" id="MobiDB-lite"/>
    </source>
</evidence>
<accession>A0A840Y9G4</accession>
<keyword evidence="2" id="KW-0812">Transmembrane</keyword>
<protein>
    <submittedName>
        <fullName evidence="3">Uncharacterized protein</fullName>
    </submittedName>
</protein>
<reference evidence="3 4" key="1">
    <citation type="submission" date="2020-08" db="EMBL/GenBank/DDBJ databases">
        <title>Genomic Encyclopedia of Type Strains, Phase IV (KMG-IV): sequencing the most valuable type-strain genomes for metagenomic binning, comparative biology and taxonomic classification.</title>
        <authorList>
            <person name="Goeker M."/>
        </authorList>
    </citation>
    <scope>NUCLEOTIDE SEQUENCE [LARGE SCALE GENOMIC DNA]</scope>
    <source>
        <strain evidence="3 4">DSM 25895</strain>
    </source>
</reference>
<organism evidence="3 4">
    <name type="scientific">Neoroseomonas alkaliterrae</name>
    <dbReference type="NCBI Taxonomy" id="1452450"/>
    <lineage>
        <taxon>Bacteria</taxon>
        <taxon>Pseudomonadati</taxon>
        <taxon>Pseudomonadota</taxon>
        <taxon>Alphaproteobacteria</taxon>
        <taxon>Acetobacterales</taxon>
        <taxon>Acetobacteraceae</taxon>
        <taxon>Neoroseomonas</taxon>
    </lineage>
</organism>
<keyword evidence="4" id="KW-1185">Reference proteome</keyword>
<dbReference type="EMBL" id="JACIJE010000010">
    <property type="protein sequence ID" value="MBB5691202.1"/>
    <property type="molecule type" value="Genomic_DNA"/>
</dbReference>
<feature type="transmembrane region" description="Helical" evidence="2">
    <location>
        <begin position="72"/>
        <end position="96"/>
    </location>
</feature>
<evidence type="ECO:0000313" key="4">
    <source>
        <dbReference type="Proteomes" id="UP000562254"/>
    </source>
</evidence>
<dbReference type="Proteomes" id="UP000562254">
    <property type="component" value="Unassembled WGS sequence"/>
</dbReference>
<proteinExistence type="predicted"/>
<dbReference type="RefSeq" id="WP_184486590.1">
    <property type="nucleotide sequence ID" value="NZ_JAAEDJ010000072.1"/>
</dbReference>
<evidence type="ECO:0000256" key="2">
    <source>
        <dbReference type="SAM" id="Phobius"/>
    </source>
</evidence>
<keyword evidence="2" id="KW-0472">Membrane</keyword>
<gene>
    <name evidence="3" type="ORF">FHS88_003354</name>
</gene>
<keyword evidence="2" id="KW-1133">Transmembrane helix</keyword>
<dbReference type="AlphaFoldDB" id="A0A840Y9G4"/>
<feature type="region of interest" description="Disordered" evidence="1">
    <location>
        <begin position="45"/>
        <end position="65"/>
    </location>
</feature>
<comment type="caution">
    <text evidence="3">The sequence shown here is derived from an EMBL/GenBank/DDBJ whole genome shotgun (WGS) entry which is preliminary data.</text>
</comment>
<evidence type="ECO:0000313" key="3">
    <source>
        <dbReference type="EMBL" id="MBB5691202.1"/>
    </source>
</evidence>